<evidence type="ECO:0000313" key="3">
    <source>
        <dbReference type="Proteomes" id="UP001187192"/>
    </source>
</evidence>
<organism evidence="2 3">
    <name type="scientific">Ficus carica</name>
    <name type="common">Common fig</name>
    <dbReference type="NCBI Taxonomy" id="3494"/>
    <lineage>
        <taxon>Eukaryota</taxon>
        <taxon>Viridiplantae</taxon>
        <taxon>Streptophyta</taxon>
        <taxon>Embryophyta</taxon>
        <taxon>Tracheophyta</taxon>
        <taxon>Spermatophyta</taxon>
        <taxon>Magnoliopsida</taxon>
        <taxon>eudicotyledons</taxon>
        <taxon>Gunneridae</taxon>
        <taxon>Pentapetalae</taxon>
        <taxon>rosids</taxon>
        <taxon>fabids</taxon>
        <taxon>Rosales</taxon>
        <taxon>Moraceae</taxon>
        <taxon>Ficeae</taxon>
        <taxon>Ficus</taxon>
    </lineage>
</organism>
<dbReference type="Proteomes" id="UP001187192">
    <property type="component" value="Unassembled WGS sequence"/>
</dbReference>
<reference evidence="2" key="1">
    <citation type="submission" date="2023-07" db="EMBL/GenBank/DDBJ databases">
        <title>draft genome sequence of fig (Ficus carica).</title>
        <authorList>
            <person name="Takahashi T."/>
            <person name="Nishimura K."/>
        </authorList>
    </citation>
    <scope>NUCLEOTIDE SEQUENCE</scope>
</reference>
<feature type="region of interest" description="Disordered" evidence="1">
    <location>
        <begin position="1"/>
        <end position="194"/>
    </location>
</feature>
<feature type="compositionally biased region" description="Polar residues" evidence="1">
    <location>
        <begin position="99"/>
        <end position="114"/>
    </location>
</feature>
<feature type="compositionally biased region" description="Polar residues" evidence="1">
    <location>
        <begin position="1"/>
        <end position="14"/>
    </location>
</feature>
<sequence length="194" mass="20526">MEGSSEKNQASSPASERVDLRSSTLENEETGGPSEKNQASSPSAVMEVENSEAGVDDQMDASQASTVLPENDMPSTVDPSSSSVVMEDKMMEGKEDVQGQRSVLENMDQPQEASVTDGDNDTTGHVGSIVPPSKSESEVKAGVASPSIETVPECEKKDLPPCSSEQEGVNVEKLPEDPLGSPVRLEETKESQVD</sequence>
<accession>A0AA88AI38</accession>
<dbReference type="AlphaFoldDB" id="A0AA88AI38"/>
<proteinExistence type="predicted"/>
<evidence type="ECO:0000256" key="1">
    <source>
        <dbReference type="SAM" id="MobiDB-lite"/>
    </source>
</evidence>
<feature type="compositionally biased region" description="Low complexity" evidence="1">
    <location>
        <begin position="72"/>
        <end position="85"/>
    </location>
</feature>
<name>A0AA88AI38_FICCA</name>
<dbReference type="EMBL" id="BTGU01000023">
    <property type="protein sequence ID" value="GMN46453.1"/>
    <property type="molecule type" value="Genomic_DNA"/>
</dbReference>
<feature type="compositionally biased region" description="Basic and acidic residues" evidence="1">
    <location>
        <begin position="184"/>
        <end position="194"/>
    </location>
</feature>
<protein>
    <submittedName>
        <fullName evidence="2">Uncharacterized protein</fullName>
    </submittedName>
</protein>
<feature type="compositionally biased region" description="Basic and acidic residues" evidence="1">
    <location>
        <begin position="86"/>
        <end position="98"/>
    </location>
</feature>
<keyword evidence="3" id="KW-1185">Reference proteome</keyword>
<comment type="caution">
    <text evidence="2">The sequence shown here is derived from an EMBL/GenBank/DDBJ whole genome shotgun (WGS) entry which is preliminary data.</text>
</comment>
<gene>
    <name evidence="2" type="ORF">TIFTF001_015636</name>
</gene>
<evidence type="ECO:0000313" key="2">
    <source>
        <dbReference type="EMBL" id="GMN46453.1"/>
    </source>
</evidence>